<comment type="cofactor">
    <cofactor evidence="2 9">
        <name>Mg(2+)</name>
        <dbReference type="ChEBI" id="CHEBI:18420"/>
    </cofactor>
</comment>
<dbReference type="PROSITE" id="PS51462">
    <property type="entry name" value="NUDIX"/>
    <property type="match status" value="1"/>
</dbReference>
<dbReference type="GO" id="GO:0019693">
    <property type="term" value="P:ribose phosphate metabolic process"/>
    <property type="evidence" value="ECO:0007669"/>
    <property type="project" value="TreeGrafter"/>
</dbReference>
<accession>A0A561XPR2</accession>
<dbReference type="GO" id="GO:0046872">
    <property type="term" value="F:metal ion binding"/>
    <property type="evidence" value="ECO:0007669"/>
    <property type="project" value="UniProtKB-KW"/>
</dbReference>
<dbReference type="GO" id="GO:0005829">
    <property type="term" value="C:cytosol"/>
    <property type="evidence" value="ECO:0007669"/>
    <property type="project" value="TreeGrafter"/>
</dbReference>
<evidence type="ECO:0000256" key="9">
    <source>
        <dbReference type="PIRSR" id="PIRSR604385-2"/>
    </source>
</evidence>
<evidence type="ECO:0000256" key="4">
    <source>
        <dbReference type="ARBA" id="ARBA00011738"/>
    </source>
</evidence>
<dbReference type="GO" id="GO:0006753">
    <property type="term" value="P:nucleoside phosphate metabolic process"/>
    <property type="evidence" value="ECO:0007669"/>
    <property type="project" value="TreeGrafter"/>
</dbReference>
<gene>
    <name evidence="12" type="ORF">ATF69_2033</name>
</gene>
<evidence type="ECO:0000256" key="7">
    <source>
        <dbReference type="ARBA" id="ARBA00032162"/>
    </source>
</evidence>
<keyword evidence="9" id="KW-0479">Metal-binding</keyword>
<dbReference type="PANTHER" id="PTHR11839:SF18">
    <property type="entry name" value="NUDIX HYDROLASE DOMAIN-CONTAINING PROTEIN"/>
    <property type="match status" value="1"/>
</dbReference>
<evidence type="ECO:0000313" key="12">
    <source>
        <dbReference type="EMBL" id="TWG38093.1"/>
    </source>
</evidence>
<evidence type="ECO:0000256" key="6">
    <source>
        <dbReference type="ARBA" id="ARBA00022801"/>
    </source>
</evidence>
<dbReference type="SUPFAM" id="SSF55811">
    <property type="entry name" value="Nudix"/>
    <property type="match status" value="1"/>
</dbReference>
<protein>
    <recommendedName>
        <fullName evidence="5">GDP-mannose pyrophosphatase</fullName>
    </recommendedName>
    <alternativeName>
        <fullName evidence="7">GDP-mannose hydrolase</fullName>
    </alternativeName>
    <alternativeName>
        <fullName evidence="8">GDPMK</fullName>
    </alternativeName>
</protein>
<dbReference type="Pfam" id="PF00293">
    <property type="entry name" value="NUDIX"/>
    <property type="match status" value="1"/>
</dbReference>
<feature type="binding site" evidence="9">
    <location>
        <position position="119"/>
    </location>
    <ligand>
        <name>Mg(2+)</name>
        <dbReference type="ChEBI" id="CHEBI:18420"/>
        <label>1</label>
    </ligand>
</feature>
<evidence type="ECO:0000256" key="5">
    <source>
        <dbReference type="ARBA" id="ARBA00016377"/>
    </source>
</evidence>
<name>A0A561XPR2_ACIDE</name>
<comment type="similarity">
    <text evidence="3">Belongs to the Nudix hydrolase family. NudK subfamily.</text>
</comment>
<feature type="domain" description="Nudix hydrolase" evidence="11">
    <location>
        <begin position="58"/>
        <end position="197"/>
    </location>
</feature>
<comment type="subunit">
    <text evidence="4">Homodimer.</text>
</comment>
<dbReference type="RefSeq" id="WP_146870838.1">
    <property type="nucleotide sequence ID" value="NZ_VJWE01000012.1"/>
</dbReference>
<dbReference type="InterPro" id="IPR015797">
    <property type="entry name" value="NUDIX_hydrolase-like_dom_sf"/>
</dbReference>
<dbReference type="EMBL" id="VJWE01000012">
    <property type="protein sequence ID" value="TWG38093.1"/>
    <property type="molecule type" value="Genomic_DNA"/>
</dbReference>
<evidence type="ECO:0000313" key="13">
    <source>
        <dbReference type="Proteomes" id="UP000321485"/>
    </source>
</evidence>
<evidence type="ECO:0000256" key="1">
    <source>
        <dbReference type="ARBA" id="ARBA00000847"/>
    </source>
</evidence>
<reference evidence="12 13" key="1">
    <citation type="journal article" date="2015" name="Stand. Genomic Sci.">
        <title>Genomic Encyclopedia of Bacterial and Archaeal Type Strains, Phase III: the genomes of soil and plant-associated and newly described type strains.</title>
        <authorList>
            <person name="Whitman W.B."/>
            <person name="Woyke T."/>
            <person name="Klenk H.P."/>
            <person name="Zhou Y."/>
            <person name="Lilburn T.G."/>
            <person name="Beck B.J."/>
            <person name="De Vos P."/>
            <person name="Vandamme P."/>
            <person name="Eisen J.A."/>
            <person name="Garrity G."/>
            <person name="Hugenholtz P."/>
            <person name="Kyrpides N.C."/>
        </authorList>
    </citation>
    <scope>NUCLEOTIDE SEQUENCE [LARGE SCALE GENOMIC DNA]</scope>
    <source>
        <strain evidence="12 13">DSM 64</strain>
    </source>
</reference>
<organism evidence="12 13">
    <name type="scientific">Acidovorax delafieldii</name>
    <name type="common">Pseudomonas delafieldii</name>
    <dbReference type="NCBI Taxonomy" id="47920"/>
    <lineage>
        <taxon>Bacteria</taxon>
        <taxon>Pseudomonadati</taxon>
        <taxon>Pseudomonadota</taxon>
        <taxon>Betaproteobacteria</taxon>
        <taxon>Burkholderiales</taxon>
        <taxon>Comamonadaceae</taxon>
        <taxon>Acidovorax</taxon>
    </lineage>
</organism>
<dbReference type="Proteomes" id="UP000321485">
    <property type="component" value="Unassembled WGS sequence"/>
</dbReference>
<dbReference type="InterPro" id="IPR000086">
    <property type="entry name" value="NUDIX_hydrolase_dom"/>
</dbReference>
<dbReference type="PANTHER" id="PTHR11839">
    <property type="entry name" value="UDP/ADP-SUGAR PYROPHOSPHATASE"/>
    <property type="match status" value="1"/>
</dbReference>
<evidence type="ECO:0000256" key="10">
    <source>
        <dbReference type="PIRSR" id="PIRSR604385-3"/>
    </source>
</evidence>
<keyword evidence="9" id="KW-0460">Magnesium</keyword>
<feature type="binding site" evidence="9">
    <location>
        <position position="115"/>
    </location>
    <ligand>
        <name>Mg(2+)</name>
        <dbReference type="ChEBI" id="CHEBI:18420"/>
        <label>1</label>
    </ligand>
</feature>
<comment type="caution">
    <text evidence="12">The sequence shown here is derived from an EMBL/GenBank/DDBJ whole genome shotgun (WGS) entry which is preliminary data.</text>
</comment>
<sequence length="210" mass="23388">MSRPVPDVPIAELNARTEHVKLLDVQVLSDNWYVLRRVTCSLRRRDGQWQTMSREAYDRGNGAALLLFDPRRSTVVLTRQFRLPAFLNGCADGLLIETCAGLLDGDDPETCIRREAEEETGYRVRQPRKVFEAYMSPGSVTEKLHFFVAEYEPGDRIRSGGGLEGEGEDIEVIEMPLADALAGIANGTIQDGKTIMLLQHVALDLRGTAL</sequence>
<dbReference type="NCBIfam" id="TIGR00052">
    <property type="entry name" value="nudix-type nucleoside diphosphatase, YffH/AdpP family"/>
    <property type="match status" value="1"/>
</dbReference>
<evidence type="ECO:0000256" key="8">
    <source>
        <dbReference type="ARBA" id="ARBA00032272"/>
    </source>
</evidence>
<dbReference type="InterPro" id="IPR004385">
    <property type="entry name" value="NDP_pyrophosphatase"/>
</dbReference>
<keyword evidence="6" id="KW-0378">Hydrolase</keyword>
<dbReference type="CDD" id="cd24157">
    <property type="entry name" value="NUDIX_GDPMK"/>
    <property type="match status" value="1"/>
</dbReference>
<evidence type="ECO:0000256" key="2">
    <source>
        <dbReference type="ARBA" id="ARBA00001946"/>
    </source>
</evidence>
<dbReference type="GeneID" id="51111100"/>
<proteinExistence type="inferred from homology"/>
<feature type="binding site" evidence="9">
    <location>
        <position position="168"/>
    </location>
    <ligand>
        <name>Mg(2+)</name>
        <dbReference type="ChEBI" id="CHEBI:18420"/>
        <label>1</label>
    </ligand>
</feature>
<feature type="binding site" evidence="9">
    <location>
        <position position="100"/>
    </location>
    <ligand>
        <name>Mg(2+)</name>
        <dbReference type="ChEBI" id="CHEBI:18420"/>
        <label>2</label>
    </ligand>
</feature>
<comment type="catalytic activity">
    <reaction evidence="1">
        <text>GDP-alpha-D-mannose + H2O = alpha-D-mannose 1-phosphate + GMP + 2 H(+)</text>
        <dbReference type="Rhea" id="RHEA:27978"/>
        <dbReference type="ChEBI" id="CHEBI:15377"/>
        <dbReference type="ChEBI" id="CHEBI:15378"/>
        <dbReference type="ChEBI" id="CHEBI:57527"/>
        <dbReference type="ChEBI" id="CHEBI:58115"/>
        <dbReference type="ChEBI" id="CHEBI:58409"/>
    </reaction>
</comment>
<evidence type="ECO:0000256" key="3">
    <source>
        <dbReference type="ARBA" id="ARBA00007275"/>
    </source>
</evidence>
<feature type="short sequence motif" description="Nudix box" evidence="10">
    <location>
        <begin position="101"/>
        <end position="122"/>
    </location>
</feature>
<evidence type="ECO:0000259" key="11">
    <source>
        <dbReference type="PROSITE" id="PS51462"/>
    </source>
</evidence>
<dbReference type="GO" id="GO:0016818">
    <property type="term" value="F:hydrolase activity, acting on acid anhydrides, in phosphorus-containing anhydrides"/>
    <property type="evidence" value="ECO:0007669"/>
    <property type="project" value="InterPro"/>
</dbReference>
<dbReference type="Gene3D" id="3.90.79.10">
    <property type="entry name" value="Nucleoside Triphosphate Pyrophosphohydrolase"/>
    <property type="match status" value="1"/>
</dbReference>
<dbReference type="AlphaFoldDB" id="A0A561XPR2"/>